<dbReference type="OrthoDB" id="2574468at2759"/>
<sequence length="121" mass="12791">MSDAEPLYDHQHVRASSNASYASSDTSEDSPCYPSFDIYPNAFFNANGTVAADSDSFATYSGSVPVPAGLLQPPTGFVHHGTGCSQIPKLRVACAPGIHGERTMWSLCEQCGAIQMVESSS</sequence>
<keyword evidence="3" id="KW-1185">Reference proteome</keyword>
<gene>
    <name evidence="2" type="ORF">CYLTODRAFT_360114</name>
</gene>
<organism evidence="2 3">
    <name type="scientific">Cylindrobasidium torrendii FP15055 ss-10</name>
    <dbReference type="NCBI Taxonomy" id="1314674"/>
    <lineage>
        <taxon>Eukaryota</taxon>
        <taxon>Fungi</taxon>
        <taxon>Dikarya</taxon>
        <taxon>Basidiomycota</taxon>
        <taxon>Agaricomycotina</taxon>
        <taxon>Agaricomycetes</taxon>
        <taxon>Agaricomycetidae</taxon>
        <taxon>Agaricales</taxon>
        <taxon>Marasmiineae</taxon>
        <taxon>Physalacriaceae</taxon>
        <taxon>Cylindrobasidium</taxon>
    </lineage>
</organism>
<name>A0A0D7AYR0_9AGAR</name>
<reference evidence="2 3" key="1">
    <citation type="journal article" date="2015" name="Fungal Genet. Biol.">
        <title>Evolution of novel wood decay mechanisms in Agaricales revealed by the genome sequences of Fistulina hepatica and Cylindrobasidium torrendii.</title>
        <authorList>
            <person name="Floudas D."/>
            <person name="Held B.W."/>
            <person name="Riley R."/>
            <person name="Nagy L.G."/>
            <person name="Koehler G."/>
            <person name="Ransdell A.S."/>
            <person name="Younus H."/>
            <person name="Chow J."/>
            <person name="Chiniquy J."/>
            <person name="Lipzen A."/>
            <person name="Tritt A."/>
            <person name="Sun H."/>
            <person name="Haridas S."/>
            <person name="LaButti K."/>
            <person name="Ohm R.A."/>
            <person name="Kues U."/>
            <person name="Blanchette R.A."/>
            <person name="Grigoriev I.V."/>
            <person name="Minto R.E."/>
            <person name="Hibbett D.S."/>
        </authorList>
    </citation>
    <scope>NUCLEOTIDE SEQUENCE [LARGE SCALE GENOMIC DNA]</scope>
    <source>
        <strain evidence="2 3">FP15055 ss-10</strain>
    </source>
</reference>
<dbReference type="EMBL" id="KN880702">
    <property type="protein sequence ID" value="KIY63352.1"/>
    <property type="molecule type" value="Genomic_DNA"/>
</dbReference>
<feature type="region of interest" description="Disordered" evidence="1">
    <location>
        <begin position="1"/>
        <end position="30"/>
    </location>
</feature>
<dbReference type="Proteomes" id="UP000054007">
    <property type="component" value="Unassembled WGS sequence"/>
</dbReference>
<feature type="compositionally biased region" description="Low complexity" evidence="1">
    <location>
        <begin position="15"/>
        <end position="25"/>
    </location>
</feature>
<protein>
    <submittedName>
        <fullName evidence="2">Uncharacterized protein</fullName>
    </submittedName>
</protein>
<evidence type="ECO:0000256" key="1">
    <source>
        <dbReference type="SAM" id="MobiDB-lite"/>
    </source>
</evidence>
<dbReference type="AlphaFoldDB" id="A0A0D7AYR0"/>
<proteinExistence type="predicted"/>
<evidence type="ECO:0000313" key="2">
    <source>
        <dbReference type="EMBL" id="KIY63352.1"/>
    </source>
</evidence>
<accession>A0A0D7AYR0</accession>
<evidence type="ECO:0000313" key="3">
    <source>
        <dbReference type="Proteomes" id="UP000054007"/>
    </source>
</evidence>